<dbReference type="EMBL" id="JAJSOF020000036">
    <property type="protein sequence ID" value="KAJ4428721.1"/>
    <property type="molecule type" value="Genomic_DNA"/>
</dbReference>
<dbReference type="Proteomes" id="UP001148838">
    <property type="component" value="Unassembled WGS sequence"/>
</dbReference>
<keyword evidence="3" id="KW-1185">Reference proteome</keyword>
<dbReference type="Gene3D" id="3.30.420.10">
    <property type="entry name" value="Ribonuclease H-like superfamily/Ribonuclease H"/>
    <property type="match status" value="1"/>
</dbReference>
<accession>A0ABQ8S4B9</accession>
<proteinExistence type="predicted"/>
<evidence type="ECO:0000313" key="2">
    <source>
        <dbReference type="EMBL" id="KAJ4428721.1"/>
    </source>
</evidence>
<feature type="region of interest" description="Disordered" evidence="1">
    <location>
        <begin position="137"/>
        <end position="168"/>
    </location>
</feature>
<evidence type="ECO:0000256" key="1">
    <source>
        <dbReference type="SAM" id="MobiDB-lite"/>
    </source>
</evidence>
<gene>
    <name evidence="2" type="ORF">ANN_25714</name>
</gene>
<reference evidence="2 3" key="1">
    <citation type="journal article" date="2022" name="Allergy">
        <title>Genome assembly and annotation of Periplaneta americana reveal a comprehensive cockroach allergen profile.</title>
        <authorList>
            <person name="Wang L."/>
            <person name="Xiong Q."/>
            <person name="Saelim N."/>
            <person name="Wang L."/>
            <person name="Nong W."/>
            <person name="Wan A.T."/>
            <person name="Shi M."/>
            <person name="Liu X."/>
            <person name="Cao Q."/>
            <person name="Hui J.H.L."/>
            <person name="Sookrung N."/>
            <person name="Leung T.F."/>
            <person name="Tungtrongchitr A."/>
            <person name="Tsui S.K.W."/>
        </authorList>
    </citation>
    <scope>NUCLEOTIDE SEQUENCE [LARGE SCALE GENOMIC DNA]</scope>
    <source>
        <strain evidence="2">PWHHKU_190912</strain>
    </source>
</reference>
<sequence length="168" mass="20152">MLVGNEFQSLGRAIVKEDEYEEVRWDSIVSIVSWRERVFRLWWEERCVVLPQDGLKSRWLDFRHNTHWLVLFVLLCLQQVKRVPYSLRGGNYFVFLRDVLPELLENIPLNIRERIWFQHDGAPPHFDRRVRNHLNATFPDRGEGRGPRSAFVTTSHRDMDTRSHLEDL</sequence>
<dbReference type="InterPro" id="IPR036397">
    <property type="entry name" value="RNaseH_sf"/>
</dbReference>
<organism evidence="2 3">
    <name type="scientific">Periplaneta americana</name>
    <name type="common">American cockroach</name>
    <name type="synonym">Blatta americana</name>
    <dbReference type="NCBI Taxonomy" id="6978"/>
    <lineage>
        <taxon>Eukaryota</taxon>
        <taxon>Metazoa</taxon>
        <taxon>Ecdysozoa</taxon>
        <taxon>Arthropoda</taxon>
        <taxon>Hexapoda</taxon>
        <taxon>Insecta</taxon>
        <taxon>Pterygota</taxon>
        <taxon>Neoptera</taxon>
        <taxon>Polyneoptera</taxon>
        <taxon>Dictyoptera</taxon>
        <taxon>Blattodea</taxon>
        <taxon>Blattoidea</taxon>
        <taxon>Blattidae</taxon>
        <taxon>Blattinae</taxon>
        <taxon>Periplaneta</taxon>
    </lineage>
</organism>
<evidence type="ECO:0008006" key="4">
    <source>
        <dbReference type="Google" id="ProtNLM"/>
    </source>
</evidence>
<dbReference type="PANTHER" id="PTHR47326:SF1">
    <property type="entry name" value="HTH PSQ-TYPE DOMAIN-CONTAINING PROTEIN"/>
    <property type="match status" value="1"/>
</dbReference>
<name>A0ABQ8S4B9_PERAM</name>
<feature type="compositionally biased region" description="Basic and acidic residues" evidence="1">
    <location>
        <begin position="155"/>
        <end position="168"/>
    </location>
</feature>
<comment type="caution">
    <text evidence="2">The sequence shown here is derived from an EMBL/GenBank/DDBJ whole genome shotgun (WGS) entry which is preliminary data.</text>
</comment>
<dbReference type="PANTHER" id="PTHR47326">
    <property type="entry name" value="TRANSPOSABLE ELEMENT TC3 TRANSPOSASE-LIKE PROTEIN"/>
    <property type="match status" value="1"/>
</dbReference>
<protein>
    <recommendedName>
        <fullName evidence="4">Transposable element Tc3 transposase</fullName>
    </recommendedName>
</protein>
<evidence type="ECO:0000313" key="3">
    <source>
        <dbReference type="Proteomes" id="UP001148838"/>
    </source>
</evidence>